<accession>A0AAV7RZX3</accession>
<feature type="region of interest" description="Disordered" evidence="1">
    <location>
        <begin position="22"/>
        <end position="77"/>
    </location>
</feature>
<dbReference type="AlphaFoldDB" id="A0AAV7RZX3"/>
<feature type="compositionally biased region" description="Polar residues" evidence="1">
    <location>
        <begin position="22"/>
        <end position="38"/>
    </location>
</feature>
<keyword evidence="3" id="KW-1185">Reference proteome</keyword>
<dbReference type="EMBL" id="JANPWB010000009">
    <property type="protein sequence ID" value="KAJ1157030.1"/>
    <property type="molecule type" value="Genomic_DNA"/>
</dbReference>
<comment type="caution">
    <text evidence="2">The sequence shown here is derived from an EMBL/GenBank/DDBJ whole genome shotgun (WGS) entry which is preliminary data.</text>
</comment>
<reference evidence="2" key="1">
    <citation type="journal article" date="2022" name="bioRxiv">
        <title>Sequencing and chromosome-scale assembly of the giantPleurodeles waltlgenome.</title>
        <authorList>
            <person name="Brown T."/>
            <person name="Elewa A."/>
            <person name="Iarovenko S."/>
            <person name="Subramanian E."/>
            <person name="Araus A.J."/>
            <person name="Petzold A."/>
            <person name="Susuki M."/>
            <person name="Suzuki K.-i.T."/>
            <person name="Hayashi T."/>
            <person name="Toyoda A."/>
            <person name="Oliveira C."/>
            <person name="Osipova E."/>
            <person name="Leigh N.D."/>
            <person name="Simon A."/>
            <person name="Yun M.H."/>
        </authorList>
    </citation>
    <scope>NUCLEOTIDE SEQUENCE</scope>
    <source>
        <strain evidence="2">20211129_DDA</strain>
        <tissue evidence="2">Liver</tissue>
    </source>
</reference>
<name>A0AAV7RZX3_PLEWA</name>
<evidence type="ECO:0000313" key="3">
    <source>
        <dbReference type="Proteomes" id="UP001066276"/>
    </source>
</evidence>
<gene>
    <name evidence="2" type="ORF">NDU88_009745</name>
</gene>
<sequence>MYSGGRMPLCLPGKHAQARVFQKSQGARGQDGQASQLEGATEGPRQSDLRPATRHSASDRLPAQAKVVRLPLRPRNS</sequence>
<protein>
    <submittedName>
        <fullName evidence="2">Uncharacterized protein</fullName>
    </submittedName>
</protein>
<dbReference type="Proteomes" id="UP001066276">
    <property type="component" value="Chromosome 5"/>
</dbReference>
<evidence type="ECO:0000256" key="1">
    <source>
        <dbReference type="SAM" id="MobiDB-lite"/>
    </source>
</evidence>
<organism evidence="2 3">
    <name type="scientific">Pleurodeles waltl</name>
    <name type="common">Iberian ribbed newt</name>
    <dbReference type="NCBI Taxonomy" id="8319"/>
    <lineage>
        <taxon>Eukaryota</taxon>
        <taxon>Metazoa</taxon>
        <taxon>Chordata</taxon>
        <taxon>Craniata</taxon>
        <taxon>Vertebrata</taxon>
        <taxon>Euteleostomi</taxon>
        <taxon>Amphibia</taxon>
        <taxon>Batrachia</taxon>
        <taxon>Caudata</taxon>
        <taxon>Salamandroidea</taxon>
        <taxon>Salamandridae</taxon>
        <taxon>Pleurodelinae</taxon>
        <taxon>Pleurodeles</taxon>
    </lineage>
</organism>
<proteinExistence type="predicted"/>
<evidence type="ECO:0000313" key="2">
    <source>
        <dbReference type="EMBL" id="KAJ1157030.1"/>
    </source>
</evidence>